<feature type="region of interest" description="Disordered" evidence="1">
    <location>
        <begin position="479"/>
        <end position="504"/>
    </location>
</feature>
<reference evidence="2" key="1">
    <citation type="submission" date="2018-03" db="EMBL/GenBank/DDBJ databases">
        <authorList>
            <person name="Guldener U."/>
        </authorList>
    </citation>
    <scope>NUCLEOTIDE SEQUENCE</scope>
</reference>
<gene>
    <name evidence="2" type="ORF">FTOL_03689</name>
</gene>
<accession>A0AAE8M4A5</accession>
<feature type="compositionally biased region" description="Low complexity" evidence="1">
    <location>
        <begin position="16"/>
        <end position="30"/>
    </location>
</feature>
<feature type="compositionally biased region" description="Polar residues" evidence="1">
    <location>
        <begin position="31"/>
        <end position="45"/>
    </location>
</feature>
<dbReference type="AlphaFoldDB" id="A0AAE8M4A5"/>
<feature type="compositionally biased region" description="Polar residues" evidence="1">
    <location>
        <begin position="52"/>
        <end position="82"/>
    </location>
</feature>
<dbReference type="EMBL" id="ONZP01000110">
    <property type="protein sequence ID" value="SPJ73959.1"/>
    <property type="molecule type" value="Genomic_DNA"/>
</dbReference>
<sequence>MDQFPNFFWQPDASNGTGKQKPNKQTQTPQVNNPTDSTPGLNQFPNFFWQLDASNGTGSQQPTKQTQVPQFNNPADSTPGLNQFPSSFCQFSASTGAGNQQPNRQAQAPQVNNFADSTPGLNQFPDSVWQFDASKGAGNQQAPRQAQALHINNPIYQQPSRQAQAPQVNNNNPGYSMSGLFDNVPGELPMDYGSTVPGTGMYSNSAFSNAQASGHPEPDTPAINGPQVSTSTAPELEDNGQQIVVNPLARNRHLSDEEFARRYKILEYSNDQASGHPESDTVAVNSLQVSNPLTFGNFEEDEFLRRVPAQASSSGLSGNRSSQEALKSQSSGSGPQTSGSGHDQPNHQAPNPGLPGFGDLSWQYEPSFFRPGPTDGNHAWGIEAYEMQLTFAQSSASQTPVALATSSDANNGYGYQAHGHDLLHSESPAFQSISSSDGQMGALQTTGRTPNAQRLISARGPDLEITQGQGMFEDISQNSNSLVSVPESPRPPQSKKGQGDSPDSRYCISCKEKLASFALRCDFCKQMHLYDLPEYRHCIFCRKFASGPKSIVCADHERRMTVRLSDDEKRVLEREGICKRCYKAEACPGILKCERCRSDQKRYGATSRESRGQRGICLNCSNSVGDSEFRNCEECRQKKAEGCKLARQQARDKGS</sequence>
<dbReference type="Proteomes" id="UP001187734">
    <property type="component" value="Unassembled WGS sequence"/>
</dbReference>
<feature type="region of interest" description="Disordered" evidence="1">
    <location>
        <begin position="1"/>
        <end position="82"/>
    </location>
</feature>
<proteinExistence type="predicted"/>
<keyword evidence="3" id="KW-1185">Reference proteome</keyword>
<organism evidence="2 3">
    <name type="scientific">Fusarium torulosum</name>
    <dbReference type="NCBI Taxonomy" id="33205"/>
    <lineage>
        <taxon>Eukaryota</taxon>
        <taxon>Fungi</taxon>
        <taxon>Dikarya</taxon>
        <taxon>Ascomycota</taxon>
        <taxon>Pezizomycotina</taxon>
        <taxon>Sordariomycetes</taxon>
        <taxon>Hypocreomycetidae</taxon>
        <taxon>Hypocreales</taxon>
        <taxon>Nectriaceae</taxon>
        <taxon>Fusarium</taxon>
    </lineage>
</organism>
<feature type="compositionally biased region" description="Low complexity" evidence="1">
    <location>
        <begin position="312"/>
        <end position="341"/>
    </location>
</feature>
<name>A0AAE8M4A5_9HYPO</name>
<evidence type="ECO:0000313" key="2">
    <source>
        <dbReference type="EMBL" id="SPJ73959.1"/>
    </source>
</evidence>
<feature type="region of interest" description="Disordered" evidence="1">
    <location>
        <begin position="309"/>
        <end position="368"/>
    </location>
</feature>
<comment type="caution">
    <text evidence="2">The sequence shown here is derived from an EMBL/GenBank/DDBJ whole genome shotgun (WGS) entry which is preliminary data.</text>
</comment>
<evidence type="ECO:0000256" key="1">
    <source>
        <dbReference type="SAM" id="MobiDB-lite"/>
    </source>
</evidence>
<feature type="compositionally biased region" description="Polar residues" evidence="1">
    <location>
        <begin position="226"/>
        <end position="238"/>
    </location>
</feature>
<protein>
    <submittedName>
        <fullName evidence="2">Uncharacterized protein</fullName>
    </submittedName>
</protein>
<feature type="region of interest" description="Disordered" evidence="1">
    <location>
        <begin position="204"/>
        <end position="238"/>
    </location>
</feature>
<evidence type="ECO:0000313" key="3">
    <source>
        <dbReference type="Proteomes" id="UP001187734"/>
    </source>
</evidence>
<feature type="region of interest" description="Disordered" evidence="1">
    <location>
        <begin position="430"/>
        <end position="453"/>
    </location>
</feature>